<organism evidence="2 3">
    <name type="scientific">Pseudohaliea rubra DSM 19751</name>
    <dbReference type="NCBI Taxonomy" id="1265313"/>
    <lineage>
        <taxon>Bacteria</taxon>
        <taxon>Pseudomonadati</taxon>
        <taxon>Pseudomonadota</taxon>
        <taxon>Gammaproteobacteria</taxon>
        <taxon>Cellvibrionales</taxon>
        <taxon>Halieaceae</taxon>
        <taxon>Pseudohaliea</taxon>
    </lineage>
</organism>
<dbReference type="EMBL" id="AUVB01000088">
    <property type="protein sequence ID" value="KGE02635.1"/>
    <property type="molecule type" value="Genomic_DNA"/>
</dbReference>
<reference evidence="2 3" key="1">
    <citation type="journal article" date="2014" name="Genome Announc.">
        <title>Genome Sequence of Gammaproteobacterial Pseudohaliea rubra Type Strain DSM 19751, Isolated from Coastal Seawater of the Mediterranean Sea.</title>
        <authorList>
            <person name="Spring S."/>
            <person name="Fiebig A."/>
            <person name="Riedel T."/>
            <person name="Goker M."/>
            <person name="Klenk H.P."/>
        </authorList>
    </citation>
    <scope>NUCLEOTIDE SEQUENCE [LARGE SCALE GENOMIC DNA]</scope>
    <source>
        <strain evidence="2 3">DSM 19751</strain>
    </source>
</reference>
<protein>
    <submittedName>
        <fullName evidence="2">Excisionase</fullName>
    </submittedName>
</protein>
<dbReference type="OrthoDB" id="26212at2"/>
<dbReference type="AlphaFoldDB" id="A0A095VMP9"/>
<evidence type="ECO:0000313" key="2">
    <source>
        <dbReference type="EMBL" id="KGE02635.1"/>
    </source>
</evidence>
<dbReference type="InterPro" id="IPR010093">
    <property type="entry name" value="SinI_DNA-bd"/>
</dbReference>
<evidence type="ECO:0000259" key="1">
    <source>
        <dbReference type="Pfam" id="PF12728"/>
    </source>
</evidence>
<comment type="caution">
    <text evidence="2">The sequence shown here is derived from an EMBL/GenBank/DDBJ whole genome shotgun (WGS) entry which is preliminary data.</text>
</comment>
<gene>
    <name evidence="2" type="ORF">HRUBRA_02773</name>
</gene>
<dbReference type="GO" id="GO:0003677">
    <property type="term" value="F:DNA binding"/>
    <property type="evidence" value="ECO:0007669"/>
    <property type="project" value="InterPro"/>
</dbReference>
<keyword evidence="3" id="KW-1185">Reference proteome</keyword>
<sequence>MTAHNVVHLPTADEMEEAKVSSRTLAKYADADRVRMMLRGSNGESDELVLPGHVLQLLLTVLAEMSQGNAISVVPRHQELSTQEAASILNVSRPFLVGLLEKGDIPHRKVGSHRRVRLADVLAYKERVDEQRVATLDELTALSQQEGMGY</sequence>
<dbReference type="RefSeq" id="WP_035516866.1">
    <property type="nucleotide sequence ID" value="NZ_KN234771.1"/>
</dbReference>
<dbReference type="NCBIfam" id="TIGR01764">
    <property type="entry name" value="excise"/>
    <property type="match status" value="1"/>
</dbReference>
<dbReference type="InterPro" id="IPR041657">
    <property type="entry name" value="HTH_17"/>
</dbReference>
<dbReference type="STRING" id="1265313.HRUBRA_02773"/>
<dbReference type="eggNOG" id="COG3311">
    <property type="taxonomic scope" value="Bacteria"/>
</dbReference>
<evidence type="ECO:0000313" key="3">
    <source>
        <dbReference type="Proteomes" id="UP000029640"/>
    </source>
</evidence>
<accession>A0A095VMP9</accession>
<proteinExistence type="predicted"/>
<name>A0A095VMP9_9GAMM</name>
<dbReference type="HOGENOM" id="CLU_106726_1_0_6"/>
<feature type="domain" description="Helix-turn-helix" evidence="1">
    <location>
        <begin position="80"/>
        <end position="127"/>
    </location>
</feature>
<dbReference type="Pfam" id="PF12728">
    <property type="entry name" value="HTH_17"/>
    <property type="match status" value="1"/>
</dbReference>
<dbReference type="Proteomes" id="UP000029640">
    <property type="component" value="Unassembled WGS sequence"/>
</dbReference>